<gene>
    <name evidence="2" type="ORF">C1SCF055_LOCUS11296</name>
</gene>
<organism evidence="2">
    <name type="scientific">Cladocopium goreaui</name>
    <dbReference type="NCBI Taxonomy" id="2562237"/>
    <lineage>
        <taxon>Eukaryota</taxon>
        <taxon>Sar</taxon>
        <taxon>Alveolata</taxon>
        <taxon>Dinophyceae</taxon>
        <taxon>Suessiales</taxon>
        <taxon>Symbiodiniaceae</taxon>
        <taxon>Cladocopium</taxon>
    </lineage>
</organism>
<evidence type="ECO:0000313" key="2">
    <source>
        <dbReference type="EMBL" id="CAI3983706.1"/>
    </source>
</evidence>
<evidence type="ECO:0000256" key="1">
    <source>
        <dbReference type="SAM" id="Coils"/>
    </source>
</evidence>
<evidence type="ECO:0000313" key="4">
    <source>
        <dbReference type="EMBL" id="CAL4771018.1"/>
    </source>
</evidence>
<dbReference type="Proteomes" id="UP001152797">
    <property type="component" value="Unassembled WGS sequence"/>
</dbReference>
<dbReference type="PANTHER" id="PTHR34726">
    <property type="entry name" value="GBP DOMAIN-CONTAINING PROTEIN"/>
    <property type="match status" value="1"/>
</dbReference>
<feature type="coiled-coil region" evidence="1">
    <location>
        <begin position="133"/>
        <end position="160"/>
    </location>
</feature>
<dbReference type="InterPro" id="IPR027417">
    <property type="entry name" value="P-loop_NTPase"/>
</dbReference>
<dbReference type="PROSITE" id="PS50096">
    <property type="entry name" value="IQ"/>
    <property type="match status" value="1"/>
</dbReference>
<proteinExistence type="predicted"/>
<reference evidence="3" key="2">
    <citation type="submission" date="2024-04" db="EMBL/GenBank/DDBJ databases">
        <authorList>
            <person name="Chen Y."/>
            <person name="Shah S."/>
            <person name="Dougan E. K."/>
            <person name="Thang M."/>
            <person name="Chan C."/>
        </authorList>
    </citation>
    <scope>NUCLEOTIDE SEQUENCE [LARGE SCALE GENOMIC DNA]</scope>
</reference>
<comment type="caution">
    <text evidence="2">The sequence shown here is derived from an EMBL/GenBank/DDBJ whole genome shotgun (WGS) entry which is preliminary data.</text>
</comment>
<evidence type="ECO:0000313" key="5">
    <source>
        <dbReference type="Proteomes" id="UP001152797"/>
    </source>
</evidence>
<dbReference type="AlphaFoldDB" id="A0A9P1FPR9"/>
<keyword evidence="5" id="KW-1185">Reference proteome</keyword>
<keyword evidence="4" id="KW-0346">Stress response</keyword>
<dbReference type="Gene3D" id="3.40.50.300">
    <property type="entry name" value="P-loop containing nucleotide triphosphate hydrolases"/>
    <property type="match status" value="1"/>
</dbReference>
<evidence type="ECO:0000313" key="3">
    <source>
        <dbReference type="EMBL" id="CAL1137081.1"/>
    </source>
</evidence>
<dbReference type="EMBL" id="CAMXCT020000829">
    <property type="protein sequence ID" value="CAL1137081.1"/>
    <property type="molecule type" value="Genomic_DNA"/>
</dbReference>
<sequence>MSADRGKLEVDVLHAKVSWSLPNGELQVLHDECISRHVDFLELQLKLQLYPKGCGQLNRPMVLLENVDTAELQVRVSINGCVAFTQHIPRDGQLQREYHSEIKDEDLEIVIELYQVDRQPMRDVLPRLLKSELDIEQTNRKDAEAESDRLRALIHAASNQATNRVCHLTRSALKIQAKWRQVMVHHQFQRDRAETDRRLKQAKFVKAITVLQCLWRLRRKKCERRWLRAQKGCSETETPYDAILAFDSLAEFLKEGKIDFLQKAESLLEVAKESRYRIVAVVGLFDKGKTWLLNKLFGANLPAGKLCTTRGLSFLWFKERRMLVIDSAGVQSTVSYRAQAVDAIHDAQTTESLMFEMVSRISHQIVFVVNDLTWFEQKYVAMLHQKYVQCKQHKELTVVHNLRNTSDTEEATMLFSRQVMQCYDGELSHLGRLIFTADLGEGVPPVHHIVLCYEFSKAGDAFNAKNREHLLQRLEHGNTLGTSIVLTDLLKAELSRLLPKFVNIETTEPEACGAASGQPISVSFVPAAAADVAGNGYASSGAFCMRLSHEKARVTTKTRGVISPLGEIIAHDVSFDPIVNVFDKENGNGMHRFIRIECPGVVEEEITCFDDVPNGVKVFINKKPPIVEHAVHEVEPIRQTHGAWEREFSFDQSEGCFKPCEDETTLEHGVLTIVLKKRCLASGVWAKRAISFDDLTCRNQAALVPRRHRNAP</sequence>
<dbReference type="CDD" id="cd00298">
    <property type="entry name" value="ACD_sHsps_p23-like"/>
    <property type="match status" value="1"/>
</dbReference>
<dbReference type="EMBL" id="CAMXCT010000829">
    <property type="protein sequence ID" value="CAI3983706.1"/>
    <property type="molecule type" value="Genomic_DNA"/>
</dbReference>
<accession>A0A9P1FPR9</accession>
<keyword evidence="1" id="KW-0175">Coiled coil</keyword>
<dbReference type="EMBL" id="CAMXCT030000829">
    <property type="protein sequence ID" value="CAL4771018.1"/>
    <property type="molecule type" value="Genomic_DNA"/>
</dbReference>
<dbReference type="PANTHER" id="PTHR34726:SF3">
    <property type="entry name" value="GUANYLATE-BINDING PROTEIN N-TERMINAL DOMAIN-CONTAINING PROTEIN-RELATED"/>
    <property type="match status" value="1"/>
</dbReference>
<reference evidence="2" key="1">
    <citation type="submission" date="2022-10" db="EMBL/GenBank/DDBJ databases">
        <authorList>
            <person name="Chen Y."/>
            <person name="Dougan E. K."/>
            <person name="Chan C."/>
            <person name="Rhodes N."/>
            <person name="Thang M."/>
        </authorList>
    </citation>
    <scope>NUCLEOTIDE SEQUENCE</scope>
</reference>
<name>A0A9P1FPR9_9DINO</name>
<dbReference type="SUPFAM" id="SSF52540">
    <property type="entry name" value="P-loop containing nucleoside triphosphate hydrolases"/>
    <property type="match status" value="1"/>
</dbReference>
<dbReference type="OrthoDB" id="2135133at2759"/>
<protein>
    <submittedName>
        <fullName evidence="4">Heat shock protein DDB_G0283913</fullName>
    </submittedName>
</protein>